<evidence type="ECO:0000313" key="2">
    <source>
        <dbReference type="Proteomes" id="UP000652761"/>
    </source>
</evidence>
<name>A0A843TTS1_COLES</name>
<gene>
    <name evidence="1" type="ORF">Taro_004088</name>
</gene>
<sequence>MFFGDYDSNRAASWTHELERTFETMECAEEDQFGPLRFALKVQADDNSQGWMEPATEALVEVLEAQQADSELADILQMPDVELDEDSEVVVTCRAVATRLLSCRPDPSCLWARDVRMVLGVRRRWPFRREGPNRLALLHEGVRPMLVVVRQGCCYIIAMARGIVTRLHSALASRQVVLVPRPHPRASIEGVLQTMGVLESQTLEWRGKQWGDFSTVAGCTSGGGDGVVVIVPVASSGTPFQLYFTLEVCP</sequence>
<proteinExistence type="predicted"/>
<comment type="caution">
    <text evidence="1">The sequence shown here is derived from an EMBL/GenBank/DDBJ whole genome shotgun (WGS) entry which is preliminary data.</text>
</comment>
<reference evidence="1" key="1">
    <citation type="submission" date="2017-07" db="EMBL/GenBank/DDBJ databases">
        <title>Taro Niue Genome Assembly and Annotation.</title>
        <authorList>
            <person name="Atibalentja N."/>
            <person name="Keating K."/>
            <person name="Fields C.J."/>
        </authorList>
    </citation>
    <scope>NUCLEOTIDE SEQUENCE</scope>
    <source>
        <strain evidence="1">Niue_2</strain>
        <tissue evidence="1">Leaf</tissue>
    </source>
</reference>
<organism evidence="1 2">
    <name type="scientific">Colocasia esculenta</name>
    <name type="common">Wild taro</name>
    <name type="synonym">Arum esculentum</name>
    <dbReference type="NCBI Taxonomy" id="4460"/>
    <lineage>
        <taxon>Eukaryota</taxon>
        <taxon>Viridiplantae</taxon>
        <taxon>Streptophyta</taxon>
        <taxon>Embryophyta</taxon>
        <taxon>Tracheophyta</taxon>
        <taxon>Spermatophyta</taxon>
        <taxon>Magnoliopsida</taxon>
        <taxon>Liliopsida</taxon>
        <taxon>Araceae</taxon>
        <taxon>Aroideae</taxon>
        <taxon>Colocasieae</taxon>
        <taxon>Colocasia</taxon>
    </lineage>
</organism>
<evidence type="ECO:0000313" key="1">
    <source>
        <dbReference type="EMBL" id="MQL71739.1"/>
    </source>
</evidence>
<accession>A0A843TTS1</accession>
<dbReference type="AlphaFoldDB" id="A0A843TTS1"/>
<protein>
    <submittedName>
        <fullName evidence="1">Uncharacterized protein</fullName>
    </submittedName>
</protein>
<dbReference type="EMBL" id="NMUH01000108">
    <property type="protein sequence ID" value="MQL71739.1"/>
    <property type="molecule type" value="Genomic_DNA"/>
</dbReference>
<dbReference type="OrthoDB" id="1934635at2759"/>
<keyword evidence="2" id="KW-1185">Reference proteome</keyword>
<dbReference type="Proteomes" id="UP000652761">
    <property type="component" value="Unassembled WGS sequence"/>
</dbReference>